<reference evidence="3" key="1">
    <citation type="submission" date="2016-10" db="EMBL/GenBank/DDBJ databases">
        <authorList>
            <person name="Jeantristanb JTB J.-T."/>
            <person name="Ricardo R."/>
        </authorList>
    </citation>
    <scope>NUCLEOTIDE SEQUENCE [LARGE SCALE GENOMIC DNA]</scope>
</reference>
<feature type="compositionally biased region" description="Acidic residues" evidence="1">
    <location>
        <begin position="52"/>
        <end position="70"/>
    </location>
</feature>
<gene>
    <name evidence="2" type="ORF">BZ3500_MVSOF-1268-A1-R1_CHR2-1G04253</name>
</gene>
<dbReference type="STRING" id="289078.A0A2X0MAU8"/>
<proteinExistence type="predicted"/>
<dbReference type="Proteomes" id="UP000249723">
    <property type="component" value="Unassembled WGS sequence"/>
</dbReference>
<evidence type="ECO:0000313" key="2">
    <source>
        <dbReference type="EMBL" id="SCZ88198.1"/>
    </source>
</evidence>
<dbReference type="AlphaFoldDB" id="A0A2X0MAU8"/>
<feature type="compositionally biased region" description="Acidic residues" evidence="1">
    <location>
        <begin position="118"/>
        <end position="129"/>
    </location>
</feature>
<evidence type="ECO:0000313" key="3">
    <source>
        <dbReference type="Proteomes" id="UP000249723"/>
    </source>
</evidence>
<accession>A0A2X0MAU8</accession>
<feature type="compositionally biased region" description="Low complexity" evidence="1">
    <location>
        <begin position="151"/>
        <end position="164"/>
    </location>
</feature>
<organism evidence="2 3">
    <name type="scientific">Microbotryum saponariae</name>
    <dbReference type="NCBI Taxonomy" id="289078"/>
    <lineage>
        <taxon>Eukaryota</taxon>
        <taxon>Fungi</taxon>
        <taxon>Dikarya</taxon>
        <taxon>Basidiomycota</taxon>
        <taxon>Pucciniomycotina</taxon>
        <taxon>Microbotryomycetes</taxon>
        <taxon>Microbotryales</taxon>
        <taxon>Microbotryaceae</taxon>
        <taxon>Microbotryum</taxon>
    </lineage>
</organism>
<feature type="region of interest" description="Disordered" evidence="1">
    <location>
        <begin position="250"/>
        <end position="273"/>
    </location>
</feature>
<name>A0A2X0MAU8_9BASI</name>
<keyword evidence="3" id="KW-1185">Reference proteome</keyword>
<evidence type="ECO:0000256" key="1">
    <source>
        <dbReference type="SAM" id="MobiDB-lite"/>
    </source>
</evidence>
<sequence>MFPLVCAGYSTAGLQDRVGASGSASDSEEENDDVFRTSETGPPLDPSKDLELQDEDQEEGEDENEDDEEYVVSVGKRMKVKEVAMQAPGSRERKKPKLEGTSTQTAKKRAPRRRVEKDDEEFIVGDDEAIDGRKRATAPSATRKTSHSKPKTSTTATAGPSSNTKDVTLVDAQAPIEVPDAPPTDRVRAHVVKQLHTIFLSIFTASTEVPPEYHSNEDRAISFATDVEGDLFQGFAEVDLKAHVRGPRAKYSSKFHHGDDERGFDEARVEEDG</sequence>
<feature type="compositionally biased region" description="Basic and acidic residues" evidence="1">
    <location>
        <begin position="256"/>
        <end position="267"/>
    </location>
</feature>
<protein>
    <submittedName>
        <fullName evidence="2">BZ3500_MvSof-1268-A1-R1_Chr2-1g04253 protein</fullName>
    </submittedName>
</protein>
<feature type="region of interest" description="Disordered" evidence="1">
    <location>
        <begin position="10"/>
        <end position="165"/>
    </location>
</feature>
<dbReference type="EMBL" id="FMWP01000012">
    <property type="protein sequence ID" value="SCZ88198.1"/>
    <property type="molecule type" value="Genomic_DNA"/>
</dbReference>